<evidence type="ECO:0000259" key="1">
    <source>
        <dbReference type="PROSITE" id="PS50943"/>
    </source>
</evidence>
<evidence type="ECO:0000313" key="9">
    <source>
        <dbReference type="Proteomes" id="UP000587880"/>
    </source>
</evidence>
<dbReference type="Proteomes" id="UP000587880">
    <property type="component" value="Unassembled WGS sequence"/>
</dbReference>
<reference evidence="6 8" key="3">
    <citation type="submission" date="2017-02" db="EMBL/GenBank/DDBJ databases">
        <title>Genome sequence of Clostridium beijerinckii Br21.</title>
        <authorList>
            <person name="Fonseca B.C."/>
            <person name="Guazzaroni M.E."/>
            <person name="Riano-Pachon D.M."/>
            <person name="Reginatto V."/>
        </authorList>
    </citation>
    <scope>NUCLEOTIDE SEQUENCE [LARGE SCALE GENOMIC DNA]</scope>
    <source>
        <strain evidence="6 8">Br21</strain>
    </source>
</reference>
<dbReference type="Gene3D" id="1.10.260.40">
    <property type="entry name" value="lambda repressor-like DNA-binding domains"/>
    <property type="match status" value="1"/>
</dbReference>
<dbReference type="AlphaFoldDB" id="A0A0B5QFY8"/>
<dbReference type="Proteomes" id="UP000031866">
    <property type="component" value="Chromosome"/>
</dbReference>
<dbReference type="Proteomes" id="UP001194098">
    <property type="component" value="Unassembled WGS sequence"/>
</dbReference>
<dbReference type="EMBL" id="JABAGV010000074">
    <property type="protein sequence ID" value="MBC2477064.1"/>
    <property type="molecule type" value="Genomic_DNA"/>
</dbReference>
<dbReference type="EMBL" id="JABSWW010000001">
    <property type="protein sequence ID" value="NRT87927.1"/>
    <property type="molecule type" value="Genomic_DNA"/>
</dbReference>
<dbReference type="InterPro" id="IPR008003">
    <property type="entry name" value="DUF739"/>
</dbReference>
<dbReference type="InterPro" id="IPR001387">
    <property type="entry name" value="Cro/C1-type_HTH"/>
</dbReference>
<feature type="domain" description="HTH cro/C1-type" evidence="1">
    <location>
        <begin position="7"/>
        <end position="34"/>
    </location>
</feature>
<reference evidence="2" key="2">
    <citation type="submission" date="2016-02" db="EMBL/GenBank/DDBJ databases">
        <title>Genome sequence of Clostridium beijerinckii strain 59B.</title>
        <authorList>
            <person name="Little G.T."/>
            <person name="Minton N.P."/>
        </authorList>
    </citation>
    <scope>NUCLEOTIDE SEQUENCE</scope>
    <source>
        <strain evidence="2">NCIMB 14988</strain>
    </source>
</reference>
<organism evidence="2 7">
    <name type="scientific">Clostridium beijerinckii</name>
    <name type="common">Clostridium MP</name>
    <dbReference type="NCBI Taxonomy" id="1520"/>
    <lineage>
        <taxon>Bacteria</taxon>
        <taxon>Bacillati</taxon>
        <taxon>Bacillota</taxon>
        <taxon>Clostridia</taxon>
        <taxon>Eubacteriales</taxon>
        <taxon>Clostridiaceae</taxon>
        <taxon>Clostridium</taxon>
    </lineage>
</organism>
<dbReference type="RefSeq" id="WP_023975159.1">
    <property type="nucleotide sequence ID" value="NZ_BKAK01000110.1"/>
</dbReference>
<accession>A0A0B5QFY8</accession>
<dbReference type="GO" id="GO:0003677">
    <property type="term" value="F:DNA binding"/>
    <property type="evidence" value="ECO:0007669"/>
    <property type="project" value="InterPro"/>
</dbReference>
<dbReference type="Pfam" id="PF05339">
    <property type="entry name" value="DUF739"/>
    <property type="match status" value="1"/>
</dbReference>
<protein>
    <submittedName>
        <fullName evidence="3">DUF739 family protein</fullName>
    </submittedName>
    <submittedName>
        <fullName evidence="2">Repressor</fullName>
    </submittedName>
    <submittedName>
        <fullName evidence="5 6">Transcriptional regulator</fullName>
    </submittedName>
</protein>
<name>A0A0B5QFY8_CLOBE</name>
<evidence type="ECO:0000313" key="2">
    <source>
        <dbReference type="EMBL" id="AJG99895.1"/>
    </source>
</evidence>
<dbReference type="Proteomes" id="UP001193748">
    <property type="component" value="Unassembled WGS sequence"/>
</dbReference>
<reference evidence="4 9" key="4">
    <citation type="submission" date="2020-04" db="EMBL/GenBank/DDBJ databases">
        <authorList>
            <person name="Hitch T.C.A."/>
            <person name="Wylensek D."/>
            <person name="Clavel T."/>
        </authorList>
    </citation>
    <scope>NUCLEOTIDE SEQUENCE [LARGE SCALE GENOMIC DNA]</scope>
    <source>
        <strain evidence="4 9">WB01_NA02</strain>
    </source>
</reference>
<reference evidence="3" key="7">
    <citation type="journal article" date="2022" name="Nat. Biotechnol.">
        <title>Carbon-negative production of acetone and isopropanol by gas fermentation at industrial pilot scale.</title>
        <authorList>
            <person name="Liew F.E."/>
            <person name="Nogle R."/>
            <person name="Abdalla T."/>
            <person name="Rasor B.J."/>
            <person name="Canter C."/>
            <person name="Jensen R.O."/>
            <person name="Wang L."/>
            <person name="Strutz J."/>
            <person name="Chirania P."/>
            <person name="De Tissera S."/>
            <person name="Mueller A.P."/>
            <person name="Ruan Z."/>
            <person name="Gao A."/>
            <person name="Tran L."/>
            <person name="Engle N.L."/>
            <person name="Bromley J.C."/>
            <person name="Daniell J."/>
            <person name="Conrado R."/>
            <person name="Tschaplinski T.J."/>
            <person name="Giannone R.J."/>
            <person name="Hettich R.L."/>
            <person name="Karim A.S."/>
            <person name="Simpson S.D."/>
            <person name="Brown S.D."/>
            <person name="Leang C."/>
            <person name="Jewett M.C."/>
            <person name="Kopke M."/>
        </authorList>
    </citation>
    <scope>NUCLEOTIDE SEQUENCE</scope>
    <source>
        <strain evidence="3">DJ015</strain>
        <strain evidence="5">DJ080</strain>
    </source>
</reference>
<reference evidence="5" key="6">
    <citation type="submission" date="2020-05" db="EMBL/GenBank/DDBJ databases">
        <authorList>
            <person name="Brown S."/>
            <person name="Huntemann M."/>
            <person name="Clum A."/>
            <person name="Spunde A."/>
            <person name="Palaniappan K."/>
            <person name="Ritter S."/>
            <person name="Mikhailova N."/>
            <person name="Chen I.-M."/>
            <person name="Stamatis D."/>
            <person name="Reddy T."/>
            <person name="O'Malley R."/>
            <person name="Daum C."/>
            <person name="Shapiro N."/>
            <person name="Ivanova N."/>
            <person name="Kyrpides N."/>
            <person name="Woyke T."/>
        </authorList>
    </citation>
    <scope>NUCLEOTIDE SEQUENCE</scope>
    <source>
        <strain evidence="5">DJ080</strain>
    </source>
</reference>
<dbReference type="EMBL" id="MWMH01000003">
    <property type="protein sequence ID" value="OOP73694.1"/>
    <property type="molecule type" value="Genomic_DNA"/>
</dbReference>
<evidence type="ECO:0000313" key="3">
    <source>
        <dbReference type="EMBL" id="MBC2477064.1"/>
    </source>
</evidence>
<reference evidence="7" key="1">
    <citation type="submission" date="2014-12" db="EMBL/GenBank/DDBJ databases">
        <title>Genome sequence of Clostridium beijerinckii strain 59B.</title>
        <authorList>
            <person name="Little G.T."/>
            <person name="Minton N.P."/>
        </authorList>
    </citation>
    <scope>NUCLEOTIDE SEQUENCE [LARGE SCALE GENOMIC DNA]</scope>
    <source>
        <strain evidence="7">59B</strain>
    </source>
</reference>
<proteinExistence type="predicted"/>
<dbReference type="EMBL" id="JABAGD010000017">
    <property type="protein sequence ID" value="NMF05280.1"/>
    <property type="molecule type" value="Genomic_DNA"/>
</dbReference>
<dbReference type="OrthoDB" id="1697546at2"/>
<dbReference type="GeneID" id="66345125"/>
<evidence type="ECO:0000313" key="7">
    <source>
        <dbReference type="Proteomes" id="UP000031866"/>
    </source>
</evidence>
<dbReference type="InterPro" id="IPR010982">
    <property type="entry name" value="Lambda_DNA-bd_dom_sf"/>
</dbReference>
<sequence>MILVNELKGKIKAKGYTQEKLARELGMSPKTLGNKLNKGIFGSNEIDKMIKLLDINNPIEIFFNK</sequence>
<reference evidence="3" key="5">
    <citation type="submission" date="2020-04" db="EMBL/GenBank/DDBJ databases">
        <authorList>
            <person name="Brown S."/>
        </authorList>
    </citation>
    <scope>NUCLEOTIDE SEQUENCE</scope>
    <source>
        <strain evidence="3">DJ015</strain>
    </source>
</reference>
<dbReference type="CDD" id="cd00093">
    <property type="entry name" value="HTH_XRE"/>
    <property type="match status" value="1"/>
</dbReference>
<gene>
    <name evidence="5" type="ORF">B0H41_001606</name>
    <name evidence="6" type="ORF">CBEIBR21_11785</name>
    <name evidence="4" type="ORF">HF849_11075</name>
    <name evidence="3" type="ORF">HGI39_20635</name>
    <name evidence="2" type="ORF">LF65_03332</name>
</gene>
<evidence type="ECO:0000313" key="6">
    <source>
        <dbReference type="EMBL" id="OOP73694.1"/>
    </source>
</evidence>
<dbReference type="SUPFAM" id="SSF47413">
    <property type="entry name" value="lambda repressor-like DNA-binding domains"/>
    <property type="match status" value="1"/>
</dbReference>
<dbReference type="PROSITE" id="PS50943">
    <property type="entry name" value="HTH_CROC1"/>
    <property type="match status" value="1"/>
</dbReference>
<evidence type="ECO:0000313" key="5">
    <source>
        <dbReference type="EMBL" id="NRT87927.1"/>
    </source>
</evidence>
<dbReference type="KEGG" id="cbei:LF65_03332"/>
<evidence type="ECO:0000313" key="4">
    <source>
        <dbReference type="EMBL" id="NMF05280.1"/>
    </source>
</evidence>
<dbReference type="Proteomes" id="UP000190959">
    <property type="component" value="Unassembled WGS sequence"/>
</dbReference>
<evidence type="ECO:0000313" key="8">
    <source>
        <dbReference type="Proteomes" id="UP000190959"/>
    </source>
</evidence>
<dbReference type="EMBL" id="CP010086">
    <property type="protein sequence ID" value="AJG99895.1"/>
    <property type="molecule type" value="Genomic_DNA"/>
</dbReference>